<dbReference type="Proteomes" id="UP001231649">
    <property type="component" value="Chromosome 5"/>
</dbReference>
<evidence type="ECO:0000313" key="1">
    <source>
        <dbReference type="EMBL" id="KAJ8735006.1"/>
    </source>
</evidence>
<gene>
    <name evidence="1" type="ORF">PYW08_014256</name>
</gene>
<organism evidence="1 2">
    <name type="scientific">Mythimna loreyi</name>
    <dbReference type="NCBI Taxonomy" id="667449"/>
    <lineage>
        <taxon>Eukaryota</taxon>
        <taxon>Metazoa</taxon>
        <taxon>Ecdysozoa</taxon>
        <taxon>Arthropoda</taxon>
        <taxon>Hexapoda</taxon>
        <taxon>Insecta</taxon>
        <taxon>Pterygota</taxon>
        <taxon>Neoptera</taxon>
        <taxon>Endopterygota</taxon>
        <taxon>Lepidoptera</taxon>
        <taxon>Glossata</taxon>
        <taxon>Ditrysia</taxon>
        <taxon>Noctuoidea</taxon>
        <taxon>Noctuidae</taxon>
        <taxon>Noctuinae</taxon>
        <taxon>Hadenini</taxon>
        <taxon>Mythimna</taxon>
    </lineage>
</organism>
<protein>
    <submittedName>
        <fullName evidence="1">Uncharacterized protein</fullName>
    </submittedName>
</protein>
<sequence length="260" mass="28852">MKMADRCVLSLLMLSLTVLCRNGEAAEDSTAANNIPEYIQPCSQKDAELDTCIKNSFNHLRPYLSRGIPELGVPPVEPLFIDRLVMANDAGPVRVTAAFSNITVVGPSNYTITKIRSDLKKLRIDMGLVLPRIEITGRYEVSGQVLLFPVRSQGDFWASFGDVVAIAKIFGKETTRDNVKYMLADRLLVDFKLRTSRFKVKDTVNHGSIIGEAMNQFLNNNAAEIIEEMRPAASASIAKHFQAFVNAAFSKIPMDVWLTP</sequence>
<keyword evidence="2" id="KW-1185">Reference proteome</keyword>
<name>A0ACC2R942_9NEOP</name>
<reference evidence="1" key="1">
    <citation type="submission" date="2023-03" db="EMBL/GenBank/DDBJ databases">
        <title>Chromosome-level genomes of two armyworms, Mythimna separata and Mythimna loreyi, provide insights into the biosynthesis and reception of sex pheromones.</title>
        <authorList>
            <person name="Zhao H."/>
        </authorList>
    </citation>
    <scope>NUCLEOTIDE SEQUENCE</scope>
    <source>
        <strain evidence="1">BeijingLab</strain>
    </source>
</reference>
<proteinExistence type="predicted"/>
<evidence type="ECO:0000313" key="2">
    <source>
        <dbReference type="Proteomes" id="UP001231649"/>
    </source>
</evidence>
<comment type="caution">
    <text evidence="1">The sequence shown here is derived from an EMBL/GenBank/DDBJ whole genome shotgun (WGS) entry which is preliminary data.</text>
</comment>
<accession>A0ACC2R942</accession>
<dbReference type="EMBL" id="CM056781">
    <property type="protein sequence ID" value="KAJ8735006.1"/>
    <property type="molecule type" value="Genomic_DNA"/>
</dbReference>